<feature type="region of interest" description="Disordered" evidence="1">
    <location>
        <begin position="210"/>
        <end position="247"/>
    </location>
</feature>
<feature type="compositionally biased region" description="Basic and acidic residues" evidence="1">
    <location>
        <begin position="358"/>
        <end position="373"/>
    </location>
</feature>
<feature type="compositionally biased region" description="Low complexity" evidence="1">
    <location>
        <begin position="374"/>
        <end position="406"/>
    </location>
</feature>
<evidence type="ECO:0000256" key="3">
    <source>
        <dbReference type="SAM" id="SignalP"/>
    </source>
</evidence>
<evidence type="ECO:0000313" key="5">
    <source>
        <dbReference type="Proteomes" id="UP000321722"/>
    </source>
</evidence>
<feature type="compositionally biased region" description="Low complexity" evidence="1">
    <location>
        <begin position="300"/>
        <end position="357"/>
    </location>
</feature>
<gene>
    <name evidence="4" type="ORF">LAV01_14490</name>
</gene>
<protein>
    <recommendedName>
        <fullName evidence="6">Gram-positive cocci surface proteins LPxTG domain-containing protein</fullName>
    </recommendedName>
</protein>
<dbReference type="EMBL" id="BJUI01000033">
    <property type="protein sequence ID" value="GEK42617.1"/>
    <property type="molecule type" value="Genomic_DNA"/>
</dbReference>
<keyword evidence="5" id="KW-1185">Reference proteome</keyword>
<evidence type="ECO:0008006" key="6">
    <source>
        <dbReference type="Google" id="ProtNLM"/>
    </source>
</evidence>
<evidence type="ECO:0000313" key="4">
    <source>
        <dbReference type="EMBL" id="GEK42617.1"/>
    </source>
</evidence>
<name>A0A510WVK4_9LACO</name>
<feature type="transmembrane region" description="Helical" evidence="2">
    <location>
        <begin position="635"/>
        <end position="653"/>
    </location>
</feature>
<feature type="compositionally biased region" description="Low complexity" evidence="1">
    <location>
        <begin position="210"/>
        <end position="219"/>
    </location>
</feature>
<dbReference type="AlphaFoldDB" id="A0A510WVK4"/>
<accession>A0A510WVK4</accession>
<feature type="chain" id="PRO_5021827594" description="Gram-positive cocci surface proteins LPxTG domain-containing protein" evidence="3">
    <location>
        <begin position="28"/>
        <end position="658"/>
    </location>
</feature>
<keyword evidence="2" id="KW-1133">Transmembrane helix</keyword>
<reference evidence="4 5" key="1">
    <citation type="submission" date="2019-07" db="EMBL/GenBank/DDBJ databases">
        <title>Whole genome shotgun sequence of Lactobacillus aviarius subsp. aviarius NBRC 102162.</title>
        <authorList>
            <person name="Hosoyama A."/>
            <person name="Uohara A."/>
            <person name="Ohji S."/>
            <person name="Ichikawa N."/>
        </authorList>
    </citation>
    <scope>NUCLEOTIDE SEQUENCE [LARGE SCALE GENOMIC DNA]</scope>
    <source>
        <strain evidence="4 5">NBRC 102162</strain>
    </source>
</reference>
<feature type="region of interest" description="Disordered" evidence="1">
    <location>
        <begin position="270"/>
        <end position="412"/>
    </location>
</feature>
<dbReference type="Proteomes" id="UP000321722">
    <property type="component" value="Unassembled WGS sequence"/>
</dbReference>
<comment type="caution">
    <text evidence="4">The sequence shown here is derived from an EMBL/GenBank/DDBJ whole genome shotgun (WGS) entry which is preliminary data.</text>
</comment>
<feature type="compositionally biased region" description="Basic and acidic residues" evidence="1">
    <location>
        <begin position="509"/>
        <end position="521"/>
    </location>
</feature>
<feature type="compositionally biased region" description="Basic and acidic residues" evidence="1">
    <location>
        <begin position="465"/>
        <end position="483"/>
    </location>
</feature>
<keyword evidence="2" id="KW-0812">Transmembrane</keyword>
<keyword evidence="2" id="KW-0472">Membrane</keyword>
<evidence type="ECO:0000256" key="1">
    <source>
        <dbReference type="SAM" id="MobiDB-lite"/>
    </source>
</evidence>
<feature type="compositionally biased region" description="Low complexity" evidence="1">
    <location>
        <begin position="237"/>
        <end position="247"/>
    </location>
</feature>
<sequence>MVRMKKNKIVLFTLLLSIMGVVGSTNAASVNNSSRSADLMPSAASQLIQNSSLSETNIENSESGKCILWSPRIRNFKKGDQVKVLLPHGKYTGKTLSVKVVSHGKEIATLTLEYGSDYGVITFTVNANSGEIAQIIAAFGSMDFGAIGAGGVIDIGGMTGGCTGNTASKAPVVPVIGLSSSLSNRNDDNIGSSSINAHSAVIKASSSSLNSKSSRISSSSDDEDGKAITRSFPHVNSGSNSSSWSSSSSYHGKGIIIDYGPGPVSIIIPSPLSSKSSSSSSLISASSTDKDTHRHPGWCSEKSNSRSKGSSSRLSSSSSSLVKSSSSSLTASSSSLKKLPVSKSSSTSSSVDSSQSSKRSESKVKSSSIDKHSSMMSSSLLSWSSNRKSSSSISKSSKWASSSSVKGNGHHSRESIIIVVPVPEPGPVKENSVSINLNHSSSTIKIPAKIDHSSKKLPKISKKIKPAESKSHKNAKAKTEHAKAKAVKSAKTKTESAKAKSVKAAKAKTKAESRSTRKERVAGLAKNQAAKSAVRQASQPMVDQNGNLHLNPQQIRTLKHEMHFSNSKAAKAVKKMDKAAALHEASHESAKASNPSKQGLTLKHRNAAHPVSNVRRVTLPIQGILPATRMDPYTWVYSLVGLAIMIVSGRAFFSKKRK</sequence>
<organism evidence="4 5">
    <name type="scientific">Ligilactobacillus aviarius</name>
    <dbReference type="NCBI Taxonomy" id="1606"/>
    <lineage>
        <taxon>Bacteria</taxon>
        <taxon>Bacillati</taxon>
        <taxon>Bacillota</taxon>
        <taxon>Bacilli</taxon>
        <taxon>Lactobacillales</taxon>
        <taxon>Lactobacillaceae</taxon>
        <taxon>Ligilactobacillus</taxon>
    </lineage>
</organism>
<proteinExistence type="predicted"/>
<keyword evidence="3" id="KW-0732">Signal</keyword>
<feature type="compositionally biased region" description="Low complexity" evidence="1">
    <location>
        <begin position="270"/>
        <end position="287"/>
    </location>
</feature>
<feature type="signal peptide" evidence="3">
    <location>
        <begin position="1"/>
        <end position="27"/>
    </location>
</feature>
<feature type="region of interest" description="Disordered" evidence="1">
    <location>
        <begin position="465"/>
        <end position="530"/>
    </location>
</feature>
<evidence type="ECO:0000256" key="2">
    <source>
        <dbReference type="SAM" id="Phobius"/>
    </source>
</evidence>